<evidence type="ECO:0000313" key="2">
    <source>
        <dbReference type="Proteomes" id="UP000215616"/>
    </source>
</evidence>
<accession>A0A258CZ69</accession>
<proteinExistence type="predicted"/>
<protein>
    <submittedName>
        <fullName evidence="1">Uncharacterized protein</fullName>
    </submittedName>
</protein>
<reference evidence="1 2" key="1">
    <citation type="submission" date="2017-03" db="EMBL/GenBank/DDBJ databases">
        <title>Lifting the veil on microbial sulfur biogeochemistry in mining wastewaters.</title>
        <authorList>
            <person name="Kantor R.S."/>
            <person name="Colenbrander Nelson T."/>
            <person name="Marshall S."/>
            <person name="Bennett D."/>
            <person name="Apte S."/>
            <person name="Camacho D."/>
            <person name="Thomas B.C."/>
            <person name="Warren L.A."/>
            <person name="Banfield J.F."/>
        </authorList>
    </citation>
    <scope>NUCLEOTIDE SEQUENCE [LARGE SCALE GENOMIC DNA]</scope>
    <source>
        <strain evidence="1">32-67-7</strain>
    </source>
</reference>
<evidence type="ECO:0000313" key="1">
    <source>
        <dbReference type="EMBL" id="OYX00706.1"/>
    </source>
</evidence>
<name>A0A258CZ69_CAUVI</name>
<sequence length="151" mass="16249">MIIRLRSALICETVRGRGGQTDLLGIAGVELLAYNKPGLLDCFLTAQLELDRQPTFGRVRVSCTGLEKDFPFAVPAGHPHAGLAFPLKIPVVSQGELVVILFDDSQSDAEPRRICWSLGFVPRAEPTDLDGAAIQAACQAFADTVANKMVN</sequence>
<dbReference type="AlphaFoldDB" id="A0A258CZ69"/>
<dbReference type="EMBL" id="NCDQ01000291">
    <property type="protein sequence ID" value="OYX00706.1"/>
    <property type="molecule type" value="Genomic_DNA"/>
</dbReference>
<comment type="caution">
    <text evidence="1">The sequence shown here is derived from an EMBL/GenBank/DDBJ whole genome shotgun (WGS) entry which is preliminary data.</text>
</comment>
<organism evidence="1 2">
    <name type="scientific">Caulobacter vibrioides</name>
    <name type="common">Caulobacter crescentus</name>
    <dbReference type="NCBI Taxonomy" id="155892"/>
    <lineage>
        <taxon>Bacteria</taxon>
        <taxon>Pseudomonadati</taxon>
        <taxon>Pseudomonadota</taxon>
        <taxon>Alphaproteobacteria</taxon>
        <taxon>Caulobacterales</taxon>
        <taxon>Caulobacteraceae</taxon>
        <taxon>Caulobacter</taxon>
    </lineage>
</organism>
<dbReference type="Proteomes" id="UP000215616">
    <property type="component" value="Unassembled WGS sequence"/>
</dbReference>
<gene>
    <name evidence="1" type="ORF">B7Z12_15565</name>
</gene>